<reference evidence="1 2" key="1">
    <citation type="submission" date="2022-03" db="EMBL/GenBank/DDBJ databases">
        <authorList>
            <person name="Nunn A."/>
            <person name="Chopra R."/>
            <person name="Nunn A."/>
            <person name="Contreras Garrido A."/>
        </authorList>
    </citation>
    <scope>NUCLEOTIDE SEQUENCE [LARGE SCALE GENOMIC DNA]</scope>
</reference>
<gene>
    <name evidence="1" type="ORF">TAV2_LOCUS14115</name>
</gene>
<sequence length="314" mass="34312">MASLFSDSLRKIWPFSMPESDVRDSKELVHGLSLPESTKSFVFAIRVPEHDSTIYILSAHNFSKRSAIDAECLIREIRPDAVVAQVNKSAFGEGQVEESVLSSIPTSAFKVIKQLLVGSVNKEKYESAAGALVLKEIFGTGFNGHVLAAKKVAGEVGSSFMELESPFVTQGLTNKWLPRAYYGSAFSSSSGTFQITNDAHAQMLKLLSSHITQLGKELTPSSCVSNEIELDSDEVPPFAHSVYSLLVDLHYTFNGLPAIRKALTNARKMLSDVSRGESIDTEVISEVYLFQIAVENTSFSSFDCKNGSRDPKLA</sequence>
<organism evidence="1 2">
    <name type="scientific">Thlaspi arvense</name>
    <name type="common">Field penny-cress</name>
    <dbReference type="NCBI Taxonomy" id="13288"/>
    <lineage>
        <taxon>Eukaryota</taxon>
        <taxon>Viridiplantae</taxon>
        <taxon>Streptophyta</taxon>
        <taxon>Embryophyta</taxon>
        <taxon>Tracheophyta</taxon>
        <taxon>Spermatophyta</taxon>
        <taxon>Magnoliopsida</taxon>
        <taxon>eudicotyledons</taxon>
        <taxon>Gunneridae</taxon>
        <taxon>Pentapetalae</taxon>
        <taxon>rosids</taxon>
        <taxon>malvids</taxon>
        <taxon>Brassicales</taxon>
        <taxon>Brassicaceae</taxon>
        <taxon>Thlaspideae</taxon>
        <taxon>Thlaspi</taxon>
    </lineage>
</organism>
<evidence type="ECO:0000313" key="2">
    <source>
        <dbReference type="Proteomes" id="UP000836841"/>
    </source>
</evidence>
<dbReference type="Proteomes" id="UP000836841">
    <property type="component" value="Chromosome 4"/>
</dbReference>
<keyword evidence="2" id="KW-1185">Reference proteome</keyword>
<accession>A0AAU9S4B1</accession>
<dbReference type="PANTHER" id="PTHR36020">
    <property type="entry name" value="TRANSMEMBRANE PROTEIN"/>
    <property type="match status" value="1"/>
</dbReference>
<protein>
    <submittedName>
        <fullName evidence="1">Uncharacterized protein</fullName>
    </submittedName>
</protein>
<name>A0AAU9S4B1_THLAR</name>
<dbReference type="EMBL" id="OU466860">
    <property type="protein sequence ID" value="CAH2058228.1"/>
    <property type="molecule type" value="Genomic_DNA"/>
</dbReference>
<proteinExistence type="predicted"/>
<dbReference type="PANTHER" id="PTHR36020:SF1">
    <property type="entry name" value="TRANSMEMBRANE PROTEIN"/>
    <property type="match status" value="1"/>
</dbReference>
<dbReference type="AlphaFoldDB" id="A0AAU9S4B1"/>
<evidence type="ECO:0000313" key="1">
    <source>
        <dbReference type="EMBL" id="CAH2058228.1"/>
    </source>
</evidence>